<sequence>MGDATNETFEVTLQRQGPYPAQRHGFSCQATHEAVLARAIQLHEEHLAQREVDPSSVVLRFRDQDGQLLTIHDDLNLVRAMEEARDSQGLVQLDFLLQAKQLGWHLRRGSSGSAAVASSALDAAASEGVGEVTEYWKATKSKTFVQWS</sequence>
<keyword evidence="2" id="KW-1185">Reference proteome</keyword>
<protein>
    <recommendedName>
        <fullName evidence="3">PB1 domain-containing protein</fullName>
    </recommendedName>
</protein>
<evidence type="ECO:0008006" key="3">
    <source>
        <dbReference type="Google" id="ProtNLM"/>
    </source>
</evidence>
<evidence type="ECO:0000313" key="1">
    <source>
        <dbReference type="EMBL" id="CAK9115573.1"/>
    </source>
</evidence>
<proteinExistence type="predicted"/>
<evidence type="ECO:0000313" key="2">
    <source>
        <dbReference type="Proteomes" id="UP001642484"/>
    </source>
</evidence>
<name>A0ABP0ST54_9DINO</name>
<gene>
    <name evidence="1" type="ORF">CCMP2556_LOCUS53406</name>
</gene>
<comment type="caution">
    <text evidence="1">The sequence shown here is derived from an EMBL/GenBank/DDBJ whole genome shotgun (WGS) entry which is preliminary data.</text>
</comment>
<reference evidence="1 2" key="1">
    <citation type="submission" date="2024-02" db="EMBL/GenBank/DDBJ databases">
        <authorList>
            <person name="Chen Y."/>
            <person name="Shah S."/>
            <person name="Dougan E. K."/>
            <person name="Thang M."/>
            <person name="Chan C."/>
        </authorList>
    </citation>
    <scope>NUCLEOTIDE SEQUENCE [LARGE SCALE GENOMIC DNA]</scope>
</reference>
<accession>A0ABP0ST54</accession>
<dbReference type="SUPFAM" id="SSF54277">
    <property type="entry name" value="CAD &amp; PB1 domains"/>
    <property type="match status" value="1"/>
</dbReference>
<organism evidence="1 2">
    <name type="scientific">Durusdinium trenchii</name>
    <dbReference type="NCBI Taxonomy" id="1381693"/>
    <lineage>
        <taxon>Eukaryota</taxon>
        <taxon>Sar</taxon>
        <taxon>Alveolata</taxon>
        <taxon>Dinophyceae</taxon>
        <taxon>Suessiales</taxon>
        <taxon>Symbiodiniaceae</taxon>
        <taxon>Durusdinium</taxon>
    </lineage>
</organism>
<dbReference type="EMBL" id="CAXAMN010028184">
    <property type="protein sequence ID" value="CAK9115573.1"/>
    <property type="molecule type" value="Genomic_DNA"/>
</dbReference>
<dbReference type="Proteomes" id="UP001642484">
    <property type="component" value="Unassembled WGS sequence"/>
</dbReference>